<proteinExistence type="predicted"/>
<dbReference type="InterPro" id="IPR008551">
    <property type="entry name" value="TANGO2"/>
</dbReference>
<dbReference type="RefSeq" id="WP_039592607.1">
    <property type="nucleotide sequence ID" value="NZ_CP142104.1"/>
</dbReference>
<gene>
    <name evidence="1" type="ORF">JZ00_17790</name>
</gene>
<protein>
    <submittedName>
        <fullName evidence="1">Signal peptide protein</fullName>
    </submittedName>
</protein>
<dbReference type="PANTHER" id="PTHR17985:SF8">
    <property type="entry name" value="TRANSPORT AND GOLGI ORGANIZATION PROTEIN 2 HOMOLOG"/>
    <property type="match status" value="1"/>
</dbReference>
<organism evidence="1 2">
    <name type="scientific">Pseudomonas frederiksbergensis</name>
    <dbReference type="NCBI Taxonomy" id="104087"/>
    <lineage>
        <taxon>Bacteria</taxon>
        <taxon>Pseudomonadati</taxon>
        <taxon>Pseudomonadota</taxon>
        <taxon>Gammaproteobacteria</taxon>
        <taxon>Pseudomonadales</taxon>
        <taxon>Pseudomonadaceae</taxon>
        <taxon>Pseudomonas</taxon>
    </lineage>
</organism>
<name>A0A0B1Z200_9PSED</name>
<dbReference type="PANTHER" id="PTHR17985">
    <property type="entry name" value="SER/THR-RICH PROTEIN T10 IN DGCR REGION"/>
    <property type="match status" value="1"/>
</dbReference>
<comment type="caution">
    <text evidence="1">The sequence shown here is derived from an EMBL/GenBank/DDBJ whole genome shotgun (WGS) entry which is preliminary data.</text>
</comment>
<dbReference type="Pfam" id="PF05742">
    <property type="entry name" value="TANGO2"/>
    <property type="match status" value="1"/>
</dbReference>
<sequence>MCLIVFAWRPGHAQPLVVAANRDEFYARPTLPLAQWPDAPHVHAGRDLEAGGTWLGVGADGRFAALTNIRDPGQLPAFKSRGELVARFLTGNLSIADYLSEIVPRAGEYGGFNLLLGDGAELWHYNARDTRPQQLADGVYGLSNAGLNTPWPKLLKARTALGEVLDDPQPQALLALLNDPQPAPVGELPDTGVGLATEMLLSSVFIASPAYGTRASTALIVHADGTQQMVERSFGPHGGHLGEVELLVQCRR</sequence>
<dbReference type="OrthoDB" id="4380123at2"/>
<evidence type="ECO:0000313" key="2">
    <source>
        <dbReference type="Proteomes" id="UP000030949"/>
    </source>
</evidence>
<dbReference type="Proteomes" id="UP000030949">
    <property type="component" value="Unassembled WGS sequence"/>
</dbReference>
<evidence type="ECO:0000313" key="1">
    <source>
        <dbReference type="EMBL" id="KHK63323.1"/>
    </source>
</evidence>
<dbReference type="EMBL" id="JQGJ01000011">
    <property type="protein sequence ID" value="KHK63323.1"/>
    <property type="molecule type" value="Genomic_DNA"/>
</dbReference>
<reference evidence="2" key="1">
    <citation type="submission" date="2015-03" db="EMBL/GenBank/DDBJ databases">
        <title>Pseudomonas frederiksbergensis hydrocarbon degrader.</title>
        <authorList>
            <person name="Brown L.M."/>
            <person name="Ruiz O.N."/>
            <person name="Mueller S."/>
            <person name="Gunasekera T.S."/>
        </authorList>
    </citation>
    <scope>NUCLEOTIDE SEQUENCE [LARGE SCALE GENOMIC DNA]</scope>
    <source>
        <strain evidence="2">SI8</strain>
    </source>
</reference>
<dbReference type="AlphaFoldDB" id="A0A0B1Z200"/>
<accession>A0A0B1Z200</accession>